<organism evidence="13 14">
    <name type="scientific">Mesobacillus zeae</name>
    <dbReference type="NCBI Taxonomy" id="1917180"/>
    <lineage>
        <taxon>Bacteria</taxon>
        <taxon>Bacillati</taxon>
        <taxon>Bacillota</taxon>
        <taxon>Bacilli</taxon>
        <taxon>Bacillales</taxon>
        <taxon>Bacillaceae</taxon>
        <taxon>Mesobacillus</taxon>
    </lineage>
</organism>
<keyword evidence="7 11" id="KW-0464">Manganese</keyword>
<accession>A0A398AZX1</accession>
<dbReference type="InterPro" id="IPR026533">
    <property type="entry name" value="NTPase/PRRC1"/>
</dbReference>
<evidence type="ECO:0000256" key="1">
    <source>
        <dbReference type="ARBA" id="ARBA00001936"/>
    </source>
</evidence>
<comment type="catalytic activity">
    <reaction evidence="8 11">
        <text>ITP + H2O = IDP + phosphate + H(+)</text>
        <dbReference type="Rhea" id="RHEA:28330"/>
        <dbReference type="ChEBI" id="CHEBI:15377"/>
        <dbReference type="ChEBI" id="CHEBI:15378"/>
        <dbReference type="ChEBI" id="CHEBI:43474"/>
        <dbReference type="ChEBI" id="CHEBI:58280"/>
        <dbReference type="ChEBI" id="CHEBI:61402"/>
        <dbReference type="EC" id="3.6.1.73"/>
    </reaction>
</comment>
<dbReference type="EC" id="3.6.1.73" evidence="11"/>
<comment type="cofactor">
    <cofactor evidence="1">
        <name>Mn(2+)</name>
        <dbReference type="ChEBI" id="CHEBI:29035"/>
    </cofactor>
</comment>
<dbReference type="EMBL" id="QWVT01000029">
    <property type="protein sequence ID" value="RID83092.1"/>
    <property type="molecule type" value="Genomic_DNA"/>
</dbReference>
<dbReference type="NCBIfam" id="NF002850">
    <property type="entry name" value="PRK03114.1"/>
    <property type="match status" value="1"/>
</dbReference>
<feature type="binding site" evidence="11">
    <location>
        <position position="62"/>
    </location>
    <ligand>
        <name>Mg(2+)</name>
        <dbReference type="ChEBI" id="CHEBI:18420"/>
    </ligand>
</feature>
<dbReference type="Proteomes" id="UP000265816">
    <property type="component" value="Unassembled WGS sequence"/>
</dbReference>
<dbReference type="AlphaFoldDB" id="A0A398AZX1"/>
<protein>
    <recommendedName>
        <fullName evidence="11">Probable inosine/xanthosine triphosphatase</fullName>
        <shortName evidence="11">ITPase/XTPase</shortName>
        <ecNumber evidence="11">3.6.1.73</ecNumber>
    </recommendedName>
    <alternativeName>
        <fullName evidence="11">Non-canonical purine NTP phosphatase</fullName>
    </alternativeName>
    <alternativeName>
        <fullName evidence="11">Non-standard purine NTP phosphatase</fullName>
    </alternativeName>
    <alternativeName>
        <fullName evidence="11">Nucleoside-triphosphate phosphatase</fullName>
        <shortName evidence="11">NTPase</shortName>
    </alternativeName>
</protein>
<keyword evidence="2 11" id="KW-0479">Metal-binding</keyword>
<dbReference type="GO" id="GO:0103023">
    <property type="term" value="F:ITPase activity"/>
    <property type="evidence" value="ECO:0007669"/>
    <property type="project" value="UniProtKB-EC"/>
</dbReference>
<evidence type="ECO:0000256" key="6">
    <source>
        <dbReference type="ARBA" id="ARBA00023080"/>
    </source>
</evidence>
<dbReference type="FunFam" id="3.90.950.10:FF:000002">
    <property type="entry name" value="Inosine/xanthosine triphosphatase"/>
    <property type="match status" value="1"/>
</dbReference>
<evidence type="ECO:0000256" key="3">
    <source>
        <dbReference type="ARBA" id="ARBA00022741"/>
    </source>
</evidence>
<comment type="similarity">
    <text evidence="10 11">Belongs to the YjjX NTPase family.</text>
</comment>
<evidence type="ECO:0000313" key="14">
    <source>
        <dbReference type="Proteomes" id="UP000265816"/>
    </source>
</evidence>
<comment type="subunit">
    <text evidence="11">Homodimer.</text>
</comment>
<evidence type="ECO:0000256" key="11">
    <source>
        <dbReference type="HAMAP-Rule" id="MF_00648"/>
    </source>
</evidence>
<sequence>MLVVVGSKNPAKLIAVRNVFEGYDCEIAGADIPSGVRNQPMSDEETIKGAVNRAEAALLIQDAQIGIGLEGGVEVTESGLYLCNWGALAADGLETVIAGGARIPLPPEVASRLLDGEELGPVMDEYAGKRNIRKNEGAVGIFTNGKVNRGEMFSHVMNLLLGQYEYRMKNGASR</sequence>
<comment type="function">
    <text evidence="11">Phosphatase that hydrolyzes non-canonical purine nucleotides such as XTP and ITP to their respective diphosphate derivatives. Probably excludes non-canonical purines from DNA/RNA precursor pool, thus preventing their incorporation into DNA/RNA and avoiding chromosomal lesions.</text>
</comment>
<dbReference type="Pfam" id="PF01931">
    <property type="entry name" value="NTPase_I-T"/>
    <property type="match status" value="1"/>
</dbReference>
<dbReference type="InterPro" id="IPR029001">
    <property type="entry name" value="ITPase-like_fam"/>
</dbReference>
<keyword evidence="6 11" id="KW-0546">Nucleotide metabolism</keyword>
<name>A0A398AZX1_9BACI</name>
<dbReference type="RefSeq" id="WP_119113938.1">
    <property type="nucleotide sequence ID" value="NZ_CBCSEO010000003.1"/>
</dbReference>
<evidence type="ECO:0000256" key="7">
    <source>
        <dbReference type="ARBA" id="ARBA00023211"/>
    </source>
</evidence>
<reference evidence="13 14" key="1">
    <citation type="submission" date="2018-08" db="EMBL/GenBank/DDBJ databases">
        <title>Bacillus jemisoniae sp. nov., Bacillus chryseoplanitiae sp. nov., Bacillus resnikiae sp. nov., and Bacillus frankliniae sp. nov., isolated from Viking spacecraft and associated surfaces.</title>
        <authorList>
            <person name="Seuylemezian A."/>
            <person name="Vaishampayan P."/>
        </authorList>
    </citation>
    <scope>NUCLEOTIDE SEQUENCE [LARGE SCALE GENOMIC DNA]</scope>
    <source>
        <strain evidence="13 14">JJ-247</strain>
    </source>
</reference>
<evidence type="ECO:0000256" key="9">
    <source>
        <dbReference type="ARBA" id="ARBA00048781"/>
    </source>
</evidence>
<evidence type="ECO:0000256" key="2">
    <source>
        <dbReference type="ARBA" id="ARBA00022723"/>
    </source>
</evidence>
<keyword evidence="14" id="KW-1185">Reference proteome</keyword>
<dbReference type="InterPro" id="IPR002786">
    <property type="entry name" value="Non_canon_purine_NTPase"/>
</dbReference>
<evidence type="ECO:0000259" key="12">
    <source>
        <dbReference type="Pfam" id="PF01931"/>
    </source>
</evidence>
<dbReference type="InterPro" id="IPR050299">
    <property type="entry name" value="YjjX_NTPase"/>
</dbReference>
<comment type="cofactor">
    <cofactor evidence="11">
        <name>Mg(2+)</name>
        <dbReference type="ChEBI" id="CHEBI:18420"/>
    </cofactor>
    <cofactor evidence="11">
        <name>Mn(2+)</name>
        <dbReference type="ChEBI" id="CHEBI:29035"/>
    </cofactor>
    <text evidence="11">Binds 1 divalent metal cation per subunit; can use either Mg(2+) or Mn(2+).</text>
</comment>
<dbReference type="PANTHER" id="PTHR34699:SF2">
    <property type="entry name" value="NON-CANONICAL PURINE NTP PHOSPHATASE_PRRC1 DOMAIN-CONTAINING PROTEIN"/>
    <property type="match status" value="1"/>
</dbReference>
<evidence type="ECO:0000256" key="8">
    <source>
        <dbReference type="ARBA" id="ARBA00048174"/>
    </source>
</evidence>
<evidence type="ECO:0000256" key="5">
    <source>
        <dbReference type="ARBA" id="ARBA00022842"/>
    </source>
</evidence>
<evidence type="ECO:0000256" key="4">
    <source>
        <dbReference type="ARBA" id="ARBA00022801"/>
    </source>
</evidence>
<comment type="catalytic activity">
    <reaction evidence="9 11">
        <text>XTP + H2O = XDP + phosphate + H(+)</text>
        <dbReference type="Rhea" id="RHEA:28406"/>
        <dbReference type="ChEBI" id="CHEBI:15377"/>
        <dbReference type="ChEBI" id="CHEBI:15378"/>
        <dbReference type="ChEBI" id="CHEBI:43474"/>
        <dbReference type="ChEBI" id="CHEBI:59884"/>
        <dbReference type="ChEBI" id="CHEBI:61314"/>
        <dbReference type="EC" id="3.6.1.73"/>
    </reaction>
</comment>
<keyword evidence="4 11" id="KW-0378">Hydrolase</keyword>
<gene>
    <name evidence="13" type="ORF">D1970_16355</name>
</gene>
<dbReference type="GO" id="GO:0046872">
    <property type="term" value="F:metal ion binding"/>
    <property type="evidence" value="ECO:0007669"/>
    <property type="project" value="UniProtKB-KW"/>
</dbReference>
<keyword evidence="3 11" id="KW-0547">Nucleotide-binding</keyword>
<dbReference type="GO" id="GO:0000166">
    <property type="term" value="F:nucleotide binding"/>
    <property type="evidence" value="ECO:0007669"/>
    <property type="project" value="UniProtKB-KW"/>
</dbReference>
<evidence type="ECO:0000256" key="10">
    <source>
        <dbReference type="ARBA" id="ARBA00060855"/>
    </source>
</evidence>
<proteinExistence type="inferred from homology"/>
<dbReference type="PANTHER" id="PTHR34699">
    <property type="match status" value="1"/>
</dbReference>
<evidence type="ECO:0000313" key="13">
    <source>
        <dbReference type="EMBL" id="RID83092.1"/>
    </source>
</evidence>
<feature type="domain" description="Non-canonical purine NTP phosphatase/PRRC1" evidence="12">
    <location>
        <begin position="6"/>
        <end position="158"/>
    </location>
</feature>
<comment type="caution">
    <text evidence="13">The sequence shown here is derived from an EMBL/GenBank/DDBJ whole genome shotgun (WGS) entry which is preliminary data.</text>
</comment>
<comment type="caution">
    <text evidence="11">Lacks conserved residue(s) required for the propagation of feature annotation.</text>
</comment>
<dbReference type="SUPFAM" id="SSF52972">
    <property type="entry name" value="ITPase-like"/>
    <property type="match status" value="1"/>
</dbReference>
<feature type="binding site" evidence="11">
    <location>
        <begin position="62"/>
        <end position="63"/>
    </location>
    <ligand>
        <name>substrate</name>
    </ligand>
</feature>
<dbReference type="GO" id="GO:0009117">
    <property type="term" value="P:nucleotide metabolic process"/>
    <property type="evidence" value="ECO:0007669"/>
    <property type="project" value="UniProtKB-KW"/>
</dbReference>
<dbReference type="Gene3D" id="3.90.950.10">
    <property type="match status" value="1"/>
</dbReference>
<dbReference type="HAMAP" id="MF_00648">
    <property type="entry name" value="Non_canon_purine_NTPase_YjjX"/>
    <property type="match status" value="1"/>
</dbReference>
<keyword evidence="5 11" id="KW-0460">Magnesium</keyword>
<dbReference type="OrthoDB" id="164951at2"/>